<dbReference type="OrthoDB" id="2135402at2"/>
<comment type="caution">
    <text evidence="3">The sequence shown here is derived from an EMBL/GenBank/DDBJ whole genome shotgun (WGS) entry which is preliminary data.</text>
</comment>
<feature type="domain" description="YrhK" evidence="2">
    <location>
        <begin position="25"/>
        <end position="79"/>
    </location>
</feature>
<dbReference type="RefSeq" id="WP_146817219.1">
    <property type="nucleotide sequence ID" value="NZ_BJYD01000026.1"/>
</dbReference>
<accession>A0A511WUF5</accession>
<name>A0A511WUF5_9BACI</name>
<dbReference type="EMBL" id="BJYD01000026">
    <property type="protein sequence ID" value="GEN54547.1"/>
    <property type="molecule type" value="Genomic_DNA"/>
</dbReference>
<dbReference type="Proteomes" id="UP000321886">
    <property type="component" value="Unassembled WGS sequence"/>
</dbReference>
<dbReference type="Pfam" id="PF14145">
    <property type="entry name" value="YrhK"/>
    <property type="match status" value="1"/>
</dbReference>
<organism evidence="3 4">
    <name type="scientific">Halobacillus faecis</name>
    <dbReference type="NCBI Taxonomy" id="360184"/>
    <lineage>
        <taxon>Bacteria</taxon>
        <taxon>Bacillati</taxon>
        <taxon>Bacillota</taxon>
        <taxon>Bacilli</taxon>
        <taxon>Bacillales</taxon>
        <taxon>Bacillaceae</taxon>
        <taxon>Halobacillus</taxon>
    </lineage>
</organism>
<feature type="transmembrane region" description="Helical" evidence="1">
    <location>
        <begin position="29"/>
        <end position="51"/>
    </location>
</feature>
<keyword evidence="1" id="KW-1133">Transmembrane helix</keyword>
<dbReference type="InterPro" id="IPR025424">
    <property type="entry name" value="YrhK_domain"/>
</dbReference>
<proteinExistence type="predicted"/>
<reference evidence="3 4" key="1">
    <citation type="submission" date="2019-07" db="EMBL/GenBank/DDBJ databases">
        <title>Whole genome shotgun sequence of Halobacillus faecis NBRC 103569.</title>
        <authorList>
            <person name="Hosoyama A."/>
            <person name="Uohara A."/>
            <person name="Ohji S."/>
            <person name="Ichikawa N."/>
        </authorList>
    </citation>
    <scope>NUCLEOTIDE SEQUENCE [LARGE SCALE GENOMIC DNA]</scope>
    <source>
        <strain evidence="3 4">NBRC 103569</strain>
    </source>
</reference>
<gene>
    <name evidence="3" type="primary">yrhK_1</name>
    <name evidence="3" type="ORF">HFA01_28090</name>
</gene>
<evidence type="ECO:0000259" key="2">
    <source>
        <dbReference type="Pfam" id="PF14145"/>
    </source>
</evidence>
<protein>
    <recommendedName>
        <fullName evidence="2">YrhK domain-containing protein</fullName>
    </recommendedName>
</protein>
<evidence type="ECO:0000313" key="4">
    <source>
        <dbReference type="Proteomes" id="UP000321886"/>
    </source>
</evidence>
<evidence type="ECO:0000313" key="3">
    <source>
        <dbReference type="EMBL" id="GEN54547.1"/>
    </source>
</evidence>
<keyword evidence="1" id="KW-0472">Membrane</keyword>
<keyword evidence="1" id="KW-0812">Transmembrane</keyword>
<dbReference type="AlphaFoldDB" id="A0A511WUF5"/>
<evidence type="ECO:0000256" key="1">
    <source>
        <dbReference type="SAM" id="Phobius"/>
    </source>
</evidence>
<keyword evidence="4" id="KW-1185">Reference proteome</keyword>
<sequence length="97" mass="11607">MSKQKSNKQKYVDAHIKKHNLFSKKTYDILYTVNDILLGVTFLMGSVLFYFEPSRNWGVTLYILGSTQMILRPTLRLIHYFHMRKEYGDQYDQQHQS</sequence>